<evidence type="ECO:0000313" key="2">
    <source>
        <dbReference type="Proteomes" id="UP001175227"/>
    </source>
</evidence>
<evidence type="ECO:0008006" key="3">
    <source>
        <dbReference type="Google" id="ProtNLM"/>
    </source>
</evidence>
<dbReference type="AlphaFoldDB" id="A0AA39NSR5"/>
<keyword evidence="2" id="KW-1185">Reference proteome</keyword>
<name>A0AA39NSR5_9AGAR</name>
<proteinExistence type="predicted"/>
<sequence length="530" mass="59960">MIGDIAEENIVGQTCDRRFLVTRTCYVVLEEGCYRLKRRGCIRTTRQTQVWLNACLRMRREHLQCGPLLRRIALKWWSTKIPGGKGQNKEKSQERCISGLQFANITLFHYALSETGQTESSIKVPKQRTYTDRRPVIPSSVASISCAGLGTTKLLDRLNATLGTSYTLDTPSLSSHLEWLRLRSRIRATPTPPTMKRDVGNGTRRQADPHPGVCGICAVIAVDHPPGPMGDIACWDGCDEAQTPINEYEYASLELTRIEMSDLGAEYAWVGCALLETGPGEDEWKPVVPTIGHVYRQNQMVVYYYSGLGRPLSLEMGDLDSRRRCWFNRAWWLQEISEVGGDTDDGPLRLKAVPIDREEDEVVLRFHKQLSSLTNIAQHMRRRASEGAIDKIAGMAFLLRYLLIPRRRRDTFFLYPAPGNGNRTQIQNMELPATGGICLYEEVTRLEAMDADWHDGFCNEKGGWLWKARKGLLDDGRCDTGRTRTCKIVATHQHPIPEDSYTLISGALTEMDGGRKSWEVVENRSVDYFV</sequence>
<evidence type="ECO:0000313" key="1">
    <source>
        <dbReference type="EMBL" id="KAK0471151.1"/>
    </source>
</evidence>
<organism evidence="1 2">
    <name type="scientific">Armillaria novae-zelandiae</name>
    <dbReference type="NCBI Taxonomy" id="153914"/>
    <lineage>
        <taxon>Eukaryota</taxon>
        <taxon>Fungi</taxon>
        <taxon>Dikarya</taxon>
        <taxon>Basidiomycota</taxon>
        <taxon>Agaricomycotina</taxon>
        <taxon>Agaricomycetes</taxon>
        <taxon>Agaricomycetidae</taxon>
        <taxon>Agaricales</taxon>
        <taxon>Marasmiineae</taxon>
        <taxon>Physalacriaceae</taxon>
        <taxon>Armillaria</taxon>
    </lineage>
</organism>
<accession>A0AA39NSR5</accession>
<dbReference type="EMBL" id="JAUEPR010000054">
    <property type="protein sequence ID" value="KAK0471151.1"/>
    <property type="molecule type" value="Genomic_DNA"/>
</dbReference>
<gene>
    <name evidence="1" type="ORF">IW261DRAFT_1425420</name>
</gene>
<reference evidence="1" key="1">
    <citation type="submission" date="2023-06" db="EMBL/GenBank/DDBJ databases">
        <authorList>
            <consortium name="Lawrence Berkeley National Laboratory"/>
            <person name="Ahrendt S."/>
            <person name="Sahu N."/>
            <person name="Indic B."/>
            <person name="Wong-Bajracharya J."/>
            <person name="Merenyi Z."/>
            <person name="Ke H.-M."/>
            <person name="Monk M."/>
            <person name="Kocsube S."/>
            <person name="Drula E."/>
            <person name="Lipzen A."/>
            <person name="Balint B."/>
            <person name="Henrissat B."/>
            <person name="Andreopoulos B."/>
            <person name="Martin F.M."/>
            <person name="Harder C.B."/>
            <person name="Rigling D."/>
            <person name="Ford K.L."/>
            <person name="Foster G.D."/>
            <person name="Pangilinan J."/>
            <person name="Papanicolaou A."/>
            <person name="Barry K."/>
            <person name="LaButti K."/>
            <person name="Viragh M."/>
            <person name="Koriabine M."/>
            <person name="Yan M."/>
            <person name="Riley R."/>
            <person name="Champramary S."/>
            <person name="Plett K.L."/>
            <person name="Tsai I.J."/>
            <person name="Slot J."/>
            <person name="Sipos G."/>
            <person name="Plett J."/>
            <person name="Nagy L.G."/>
            <person name="Grigoriev I.V."/>
        </authorList>
    </citation>
    <scope>NUCLEOTIDE SEQUENCE</scope>
    <source>
        <strain evidence="1">ICMP 16352</strain>
    </source>
</reference>
<dbReference type="Proteomes" id="UP001175227">
    <property type="component" value="Unassembled WGS sequence"/>
</dbReference>
<protein>
    <recommendedName>
        <fullName evidence="3">Heterokaryon incompatibility domain-containing protein</fullName>
    </recommendedName>
</protein>
<comment type="caution">
    <text evidence="1">The sequence shown here is derived from an EMBL/GenBank/DDBJ whole genome shotgun (WGS) entry which is preliminary data.</text>
</comment>